<feature type="transmembrane region" description="Helical" evidence="10">
    <location>
        <begin position="211"/>
        <end position="236"/>
    </location>
</feature>
<comment type="subcellular location">
    <subcellularLocation>
        <location evidence="1">Cell membrane</location>
        <topology evidence="1">Multi-pass membrane protein</topology>
    </subcellularLocation>
</comment>
<name>A0A8C4SKG5_ERPCA</name>
<evidence type="ECO:0000259" key="11">
    <source>
        <dbReference type="PROSITE" id="PS50262"/>
    </source>
</evidence>
<dbReference type="InterPro" id="IPR000276">
    <property type="entry name" value="GPCR_Rhodpsn"/>
</dbReference>
<dbReference type="GO" id="GO:0019957">
    <property type="term" value="F:C-C chemokine binding"/>
    <property type="evidence" value="ECO:0007669"/>
    <property type="project" value="TreeGrafter"/>
</dbReference>
<organism evidence="12 13">
    <name type="scientific">Erpetoichthys calabaricus</name>
    <name type="common">Rope fish</name>
    <name type="synonym">Calamoichthys calabaricus</name>
    <dbReference type="NCBI Taxonomy" id="27687"/>
    <lineage>
        <taxon>Eukaryota</taxon>
        <taxon>Metazoa</taxon>
        <taxon>Chordata</taxon>
        <taxon>Craniata</taxon>
        <taxon>Vertebrata</taxon>
        <taxon>Euteleostomi</taxon>
        <taxon>Actinopterygii</taxon>
        <taxon>Polypteriformes</taxon>
        <taxon>Polypteridae</taxon>
        <taxon>Erpetoichthys</taxon>
    </lineage>
</organism>
<dbReference type="GO" id="GO:0007204">
    <property type="term" value="P:positive regulation of cytosolic calcium ion concentration"/>
    <property type="evidence" value="ECO:0007669"/>
    <property type="project" value="TreeGrafter"/>
</dbReference>
<dbReference type="AlphaFoldDB" id="A0A8C4SKG5"/>
<dbReference type="GO" id="GO:0060326">
    <property type="term" value="P:cell chemotaxis"/>
    <property type="evidence" value="ECO:0007669"/>
    <property type="project" value="TreeGrafter"/>
</dbReference>
<evidence type="ECO:0000256" key="8">
    <source>
        <dbReference type="ARBA" id="ARBA00023224"/>
    </source>
</evidence>
<feature type="transmembrane region" description="Helical" evidence="10">
    <location>
        <begin position="121"/>
        <end position="141"/>
    </location>
</feature>
<dbReference type="PANTHER" id="PTHR10489:SF618">
    <property type="entry name" value="C-X-C CHEMOKINE RECEPTOR TYPE 5"/>
    <property type="match status" value="1"/>
</dbReference>
<dbReference type="Pfam" id="PF00001">
    <property type="entry name" value="7tm_1"/>
    <property type="match status" value="1"/>
</dbReference>
<evidence type="ECO:0000256" key="2">
    <source>
        <dbReference type="ARBA" id="ARBA00022475"/>
    </source>
</evidence>
<dbReference type="PANTHER" id="PTHR10489">
    <property type="entry name" value="CELL ADHESION MOLECULE"/>
    <property type="match status" value="1"/>
</dbReference>
<dbReference type="PRINTS" id="PR00564">
    <property type="entry name" value="CXCCHMKINER5"/>
</dbReference>
<dbReference type="PROSITE" id="PS00237">
    <property type="entry name" value="G_PROTEIN_RECEP_F1_1"/>
    <property type="match status" value="1"/>
</dbReference>
<dbReference type="GO" id="GO:0016494">
    <property type="term" value="F:C-X-C chemokine receptor activity"/>
    <property type="evidence" value="ECO:0007669"/>
    <property type="project" value="InterPro"/>
</dbReference>
<feature type="transmembrane region" description="Helical" evidence="10">
    <location>
        <begin position="153"/>
        <end position="172"/>
    </location>
</feature>
<dbReference type="InterPro" id="IPR050119">
    <property type="entry name" value="CCR1-9-like"/>
</dbReference>
<dbReference type="Ensembl" id="ENSECRT00000019379.1">
    <property type="protein sequence ID" value="ENSECRP00000018988.1"/>
    <property type="gene ID" value="ENSECRG00000012696.1"/>
</dbReference>
<evidence type="ECO:0000256" key="7">
    <source>
        <dbReference type="ARBA" id="ARBA00023170"/>
    </source>
</evidence>
<feature type="domain" description="G-protein coupled receptors family 1 profile" evidence="11">
    <location>
        <begin position="58"/>
        <end position="314"/>
    </location>
</feature>
<reference evidence="12" key="3">
    <citation type="submission" date="2025-09" db="UniProtKB">
        <authorList>
            <consortium name="Ensembl"/>
        </authorList>
    </citation>
    <scope>IDENTIFICATION</scope>
</reference>
<dbReference type="PROSITE" id="PS50262">
    <property type="entry name" value="G_PROTEIN_RECEP_F1_2"/>
    <property type="match status" value="1"/>
</dbReference>
<evidence type="ECO:0000256" key="6">
    <source>
        <dbReference type="ARBA" id="ARBA00023136"/>
    </source>
</evidence>
<evidence type="ECO:0000256" key="5">
    <source>
        <dbReference type="ARBA" id="ARBA00023040"/>
    </source>
</evidence>
<accession>A0A8C4SKG5</accession>
<keyword evidence="6 10" id="KW-0472">Membrane</keyword>
<keyword evidence="7 9" id="KW-0675">Receptor</keyword>
<dbReference type="InterPro" id="IPR001053">
    <property type="entry name" value="Chemokine_CXCR5"/>
</dbReference>
<evidence type="ECO:0000313" key="13">
    <source>
        <dbReference type="Proteomes" id="UP000694620"/>
    </source>
</evidence>
<dbReference type="GO" id="GO:0019722">
    <property type="term" value="P:calcium-mediated signaling"/>
    <property type="evidence" value="ECO:0007669"/>
    <property type="project" value="TreeGrafter"/>
</dbReference>
<evidence type="ECO:0000256" key="9">
    <source>
        <dbReference type="RuleBase" id="RU000688"/>
    </source>
</evidence>
<keyword evidence="5 9" id="KW-0297">G-protein coupled receptor</keyword>
<dbReference type="PRINTS" id="PR00237">
    <property type="entry name" value="GPCRRHODOPSN"/>
</dbReference>
<dbReference type="GeneTree" id="ENSGT01050000244848"/>
<keyword evidence="2" id="KW-1003">Cell membrane</keyword>
<dbReference type="SUPFAM" id="SSF81321">
    <property type="entry name" value="Family A G protein-coupled receptor-like"/>
    <property type="match status" value="1"/>
</dbReference>
<gene>
    <name evidence="12" type="primary">CXCR5</name>
</gene>
<dbReference type="GO" id="GO:0006955">
    <property type="term" value="P:immune response"/>
    <property type="evidence" value="ECO:0007669"/>
    <property type="project" value="InterPro"/>
</dbReference>
<proteinExistence type="inferred from homology"/>
<dbReference type="GO" id="GO:0042113">
    <property type="term" value="P:B cell activation"/>
    <property type="evidence" value="ECO:0007669"/>
    <property type="project" value="InterPro"/>
</dbReference>
<dbReference type="GO" id="GO:0009897">
    <property type="term" value="C:external side of plasma membrane"/>
    <property type="evidence" value="ECO:0007669"/>
    <property type="project" value="TreeGrafter"/>
</dbReference>
<protein>
    <submittedName>
        <fullName evidence="12">C-X-C motif chemokine receptor 5</fullName>
    </submittedName>
</protein>
<evidence type="ECO:0000313" key="12">
    <source>
        <dbReference type="Ensembl" id="ENSECRP00000018988.1"/>
    </source>
</evidence>
<keyword evidence="13" id="KW-1185">Reference proteome</keyword>
<evidence type="ECO:0000256" key="4">
    <source>
        <dbReference type="ARBA" id="ARBA00022989"/>
    </source>
</evidence>
<evidence type="ECO:0000256" key="1">
    <source>
        <dbReference type="ARBA" id="ARBA00004651"/>
    </source>
</evidence>
<comment type="similarity">
    <text evidence="9">Belongs to the G-protein coupled receptor 1 family.</text>
</comment>
<keyword evidence="8 9" id="KW-0807">Transducer</keyword>
<dbReference type="GO" id="GO:0016493">
    <property type="term" value="F:C-C chemokine receptor activity"/>
    <property type="evidence" value="ECO:0007669"/>
    <property type="project" value="TreeGrafter"/>
</dbReference>
<feature type="transmembrane region" description="Helical" evidence="10">
    <location>
        <begin position="79"/>
        <end position="101"/>
    </location>
</feature>
<feature type="transmembrane region" description="Helical" evidence="10">
    <location>
        <begin position="45"/>
        <end position="67"/>
    </location>
</feature>
<keyword evidence="3 9" id="KW-0812">Transmembrane</keyword>
<dbReference type="InterPro" id="IPR000355">
    <property type="entry name" value="Chemokine_rcpt"/>
</dbReference>
<reference evidence="12" key="2">
    <citation type="submission" date="2025-08" db="UniProtKB">
        <authorList>
            <consortium name="Ensembl"/>
        </authorList>
    </citation>
    <scope>IDENTIFICATION</scope>
</reference>
<sequence length="364" mass="41350">STGKLLSLNENFDYSVPTSFTIYENHACSSTSADSLRHFGTTLCMVVYSIAFILGTTGNMLVLVILLRNRRCLRITENYLLHLALADLFLALTLPLKLVEITRGWVFGNFMCTLVSIMHKVNFHCGSILLGCIGFDRYLAIVHAVHSLRLRRVQVVHIICGVIWFLCLFISLPDAVFLSVNKGVDFNSSFLYCNFASYPDLGSYWHLISRFLANVLGFFLPLAFMTYCYLAIVTTLCRTQQSLEKHRAIRVALLVTGFFCICWVPYNVTIFLDTLYRLDVLKDNSCEEIDGRNHALIITEGIGYLHCFLNPILYAFVGVKFRHDVLRMLRDLGCLDKDTFKDLKLGDRRRISFSEGITTSGTSF</sequence>
<dbReference type="PRINTS" id="PR00657">
    <property type="entry name" value="CCCHEMOKINER"/>
</dbReference>
<keyword evidence="4 10" id="KW-1133">Transmembrane helix</keyword>
<evidence type="ECO:0000256" key="10">
    <source>
        <dbReference type="SAM" id="Phobius"/>
    </source>
</evidence>
<feature type="transmembrane region" description="Helical" evidence="10">
    <location>
        <begin position="302"/>
        <end position="321"/>
    </location>
</feature>
<feature type="transmembrane region" description="Helical" evidence="10">
    <location>
        <begin position="248"/>
        <end position="266"/>
    </location>
</feature>
<dbReference type="InterPro" id="IPR017452">
    <property type="entry name" value="GPCR_Rhodpsn_7TM"/>
</dbReference>
<dbReference type="Gene3D" id="1.20.1070.10">
    <property type="entry name" value="Rhodopsin 7-helix transmembrane proteins"/>
    <property type="match status" value="1"/>
</dbReference>
<reference evidence="12" key="1">
    <citation type="submission" date="2021-06" db="EMBL/GenBank/DDBJ databases">
        <authorList>
            <consortium name="Wellcome Sanger Institute Data Sharing"/>
        </authorList>
    </citation>
    <scope>NUCLEOTIDE SEQUENCE [LARGE SCALE GENOMIC DNA]</scope>
</reference>
<evidence type="ECO:0000256" key="3">
    <source>
        <dbReference type="ARBA" id="ARBA00022692"/>
    </source>
</evidence>
<dbReference type="Proteomes" id="UP000694620">
    <property type="component" value="Chromosome 9"/>
</dbReference>